<organism evidence="1">
    <name type="scientific">marine metagenome</name>
    <dbReference type="NCBI Taxonomy" id="408172"/>
    <lineage>
        <taxon>unclassified sequences</taxon>
        <taxon>metagenomes</taxon>
        <taxon>ecological metagenomes</taxon>
    </lineage>
</organism>
<evidence type="ECO:0000313" key="1">
    <source>
        <dbReference type="EMBL" id="SVB73012.1"/>
    </source>
</evidence>
<sequence length="37" mass="4128">IAFTYFPLYICPNPGITPNFQAKPGSFTFVESIYPVS</sequence>
<feature type="non-terminal residue" evidence="1">
    <location>
        <position position="1"/>
    </location>
</feature>
<proteinExistence type="predicted"/>
<protein>
    <submittedName>
        <fullName evidence="1">Uncharacterized protein</fullName>
    </submittedName>
</protein>
<dbReference type="AlphaFoldDB" id="A0A382GDR1"/>
<dbReference type="EMBL" id="UINC01054834">
    <property type="protein sequence ID" value="SVB73012.1"/>
    <property type="molecule type" value="Genomic_DNA"/>
</dbReference>
<reference evidence="1" key="1">
    <citation type="submission" date="2018-05" db="EMBL/GenBank/DDBJ databases">
        <authorList>
            <person name="Lanie J.A."/>
            <person name="Ng W.-L."/>
            <person name="Kazmierczak K.M."/>
            <person name="Andrzejewski T.M."/>
            <person name="Davidsen T.M."/>
            <person name="Wayne K.J."/>
            <person name="Tettelin H."/>
            <person name="Glass J.I."/>
            <person name="Rusch D."/>
            <person name="Podicherti R."/>
            <person name="Tsui H.-C.T."/>
            <person name="Winkler M.E."/>
        </authorList>
    </citation>
    <scope>NUCLEOTIDE SEQUENCE</scope>
</reference>
<name>A0A382GDR1_9ZZZZ</name>
<gene>
    <name evidence="1" type="ORF">METZ01_LOCUS225866</name>
</gene>
<accession>A0A382GDR1</accession>